<dbReference type="PROSITE" id="PS51379">
    <property type="entry name" value="4FE4S_FER_2"/>
    <property type="match status" value="2"/>
</dbReference>
<reference evidence="5 6" key="1">
    <citation type="submission" date="2019-02" db="EMBL/GenBank/DDBJ databases">
        <title>Draft Genome Sequence of the Prevotella sp. BCRC 81118, Isolated from Human Feces.</title>
        <authorList>
            <person name="Huang C.-H."/>
        </authorList>
    </citation>
    <scope>NUCLEOTIDE SEQUENCE [LARGE SCALE GENOMIC DNA]</scope>
    <source>
        <strain evidence="5 6">BCRC 81118</strain>
    </source>
</reference>
<dbReference type="InterPro" id="IPR017896">
    <property type="entry name" value="4Fe4S_Fe-S-bd"/>
</dbReference>
<dbReference type="Pfam" id="PF12838">
    <property type="entry name" value="Fer4_7"/>
    <property type="match status" value="1"/>
</dbReference>
<dbReference type="Pfam" id="PF04432">
    <property type="entry name" value="FrhB_FdhB_C"/>
    <property type="match status" value="1"/>
</dbReference>
<proteinExistence type="predicted"/>
<protein>
    <submittedName>
        <fullName evidence="5">4Fe-4S dicluster domain-containing protein</fullName>
    </submittedName>
</protein>
<dbReference type="GeneID" id="302996704"/>
<feature type="domain" description="4Fe-4S ferredoxin-type" evidence="4">
    <location>
        <begin position="1"/>
        <end position="30"/>
    </location>
</feature>
<keyword evidence="1" id="KW-0479">Metal-binding</keyword>
<dbReference type="Gene3D" id="3.30.70.20">
    <property type="match status" value="1"/>
</dbReference>
<feature type="domain" description="4Fe-4S ferredoxin-type" evidence="4">
    <location>
        <begin position="35"/>
        <end position="64"/>
    </location>
</feature>
<keyword evidence="3" id="KW-0411">Iron-sulfur</keyword>
<dbReference type="InterPro" id="IPR017900">
    <property type="entry name" value="4Fe4S_Fe_S_CS"/>
</dbReference>
<dbReference type="Proteomes" id="UP000297872">
    <property type="component" value="Unassembled WGS sequence"/>
</dbReference>
<dbReference type="InterPro" id="IPR007525">
    <property type="entry name" value="FrhB_FdhB_C"/>
</dbReference>
<name>A0A4Y8US61_9BACT</name>
<dbReference type="OrthoDB" id="9813230at2"/>
<dbReference type="SUPFAM" id="SSF54862">
    <property type="entry name" value="4Fe-4S ferredoxins"/>
    <property type="match status" value="1"/>
</dbReference>
<gene>
    <name evidence="5" type="ORF">EXN75_15690</name>
</gene>
<evidence type="ECO:0000313" key="6">
    <source>
        <dbReference type="Proteomes" id="UP000297872"/>
    </source>
</evidence>
<sequence length="408" mass="45794">MIEIERKELCCGCSACVQRCPKHCISLSEDEEGFFYPMVNKDVCINCRLCEKVCPVLHQDKPQKPQVAYAAMNPNEHVRMNSSSGGIFTMLAEYVINDNGVVYGASFDSEWHVRHEAIMSMGELGKLRGSKYVQSDIGQTYLQAEKSLRNGSHVLFSGTPCQIAGLKSFLKKDYANLLTVDFICHGVPSPGVWKWYVDKQIAAFKAAHGGSTVLNSSLNISSLLKDVKFRDKTDGWRKYRFVLTFAEASAEGKISSVLSSLKDDDGYMVAFLNDICLRPSCYNCPFKSGKSSSDITIADFWGISKFDIGMDDDKGTSLVLVNSKQGELALNCVHAKMSKVDVKAALQSNQSWNVAAKKHELHDKFFKKYRKHHSDFKRFVYDLVHTNSLSKRVLRKLFRMIGLTQLPV</sequence>
<accession>A0A4Y8US61</accession>
<dbReference type="RefSeq" id="WP_134844531.1">
    <property type="nucleotide sequence ID" value="NZ_SGVY01000068.1"/>
</dbReference>
<dbReference type="AlphaFoldDB" id="A0A4Y8US61"/>
<dbReference type="GO" id="GO:0051536">
    <property type="term" value="F:iron-sulfur cluster binding"/>
    <property type="evidence" value="ECO:0007669"/>
    <property type="project" value="UniProtKB-KW"/>
</dbReference>
<dbReference type="InterPro" id="IPR052977">
    <property type="entry name" value="Polyferredoxin-like_ET"/>
</dbReference>
<evidence type="ECO:0000259" key="4">
    <source>
        <dbReference type="PROSITE" id="PS51379"/>
    </source>
</evidence>
<keyword evidence="2" id="KW-0408">Iron</keyword>
<comment type="caution">
    <text evidence="5">The sequence shown here is derived from an EMBL/GenBank/DDBJ whole genome shotgun (WGS) entry which is preliminary data.</text>
</comment>
<evidence type="ECO:0000256" key="2">
    <source>
        <dbReference type="ARBA" id="ARBA00023004"/>
    </source>
</evidence>
<evidence type="ECO:0000256" key="3">
    <source>
        <dbReference type="ARBA" id="ARBA00023014"/>
    </source>
</evidence>
<dbReference type="GO" id="GO:0046872">
    <property type="term" value="F:metal ion binding"/>
    <property type="evidence" value="ECO:0007669"/>
    <property type="project" value="UniProtKB-KW"/>
</dbReference>
<evidence type="ECO:0000256" key="1">
    <source>
        <dbReference type="ARBA" id="ARBA00022723"/>
    </source>
</evidence>
<dbReference type="PANTHER" id="PTHR43193:SF2">
    <property type="entry name" value="POLYFERREDOXIN PROTEIN FWDF"/>
    <property type="match status" value="1"/>
</dbReference>
<dbReference type="PROSITE" id="PS00198">
    <property type="entry name" value="4FE4S_FER_1"/>
    <property type="match status" value="2"/>
</dbReference>
<dbReference type="EMBL" id="SGVY01000068">
    <property type="protein sequence ID" value="TFH71430.1"/>
    <property type="molecule type" value="Genomic_DNA"/>
</dbReference>
<evidence type="ECO:0000313" key="5">
    <source>
        <dbReference type="EMBL" id="TFH71430.1"/>
    </source>
</evidence>
<organism evidence="5 6">
    <name type="scientific">Segatella hominis</name>
    <dbReference type="NCBI Taxonomy" id="2518605"/>
    <lineage>
        <taxon>Bacteria</taxon>
        <taxon>Pseudomonadati</taxon>
        <taxon>Bacteroidota</taxon>
        <taxon>Bacteroidia</taxon>
        <taxon>Bacteroidales</taxon>
        <taxon>Prevotellaceae</taxon>
        <taxon>Segatella</taxon>
    </lineage>
</organism>
<dbReference type="PANTHER" id="PTHR43193">
    <property type="match status" value="1"/>
</dbReference>
<keyword evidence="6" id="KW-1185">Reference proteome</keyword>